<comment type="subcellular location">
    <subcellularLocation>
        <location evidence="1">Membrane</location>
        <topology evidence="1">Multi-pass membrane protein</topology>
    </subcellularLocation>
</comment>
<feature type="transmembrane region" description="Helical" evidence="8">
    <location>
        <begin position="238"/>
        <end position="256"/>
    </location>
</feature>
<evidence type="ECO:0000256" key="4">
    <source>
        <dbReference type="ARBA" id="ARBA00023040"/>
    </source>
</evidence>
<dbReference type="Proteomes" id="UP001652662">
    <property type="component" value="Chromosome 11"/>
</dbReference>
<proteinExistence type="predicted"/>
<evidence type="ECO:0000256" key="8">
    <source>
        <dbReference type="SAM" id="Phobius"/>
    </source>
</evidence>
<reference evidence="11" key="1">
    <citation type="submission" date="2025-08" db="UniProtKB">
        <authorList>
            <consortium name="RefSeq"/>
        </authorList>
    </citation>
    <scope>IDENTIFICATION</scope>
    <source>
        <tissue evidence="11">Blood</tissue>
    </source>
</reference>
<evidence type="ECO:0000313" key="11">
    <source>
        <dbReference type="RefSeq" id="XP_008541984.2"/>
    </source>
</evidence>
<keyword evidence="7" id="KW-0807">Transducer</keyword>
<dbReference type="Pfam" id="PF13853">
    <property type="entry name" value="7tm_4"/>
    <property type="match status" value="1"/>
</dbReference>
<feature type="transmembrane region" description="Helical" evidence="8">
    <location>
        <begin position="20"/>
        <end position="45"/>
    </location>
</feature>
<evidence type="ECO:0000259" key="9">
    <source>
        <dbReference type="PROSITE" id="PS50262"/>
    </source>
</evidence>
<dbReference type="PRINTS" id="PR00245">
    <property type="entry name" value="OLFACTORYR"/>
</dbReference>
<dbReference type="InterPro" id="IPR000725">
    <property type="entry name" value="Olfact_rcpt"/>
</dbReference>
<feature type="domain" description="G-protein coupled receptors family 1 profile" evidence="9">
    <location>
        <begin position="35"/>
        <end position="284"/>
    </location>
</feature>
<gene>
    <name evidence="11" type="primary">LOC103567141</name>
</gene>
<evidence type="ECO:0000256" key="1">
    <source>
        <dbReference type="ARBA" id="ARBA00004141"/>
    </source>
</evidence>
<dbReference type="InterPro" id="IPR017452">
    <property type="entry name" value="GPCR_Rhodpsn_7TM"/>
</dbReference>
<accession>A0ABM2FL58</accession>
<dbReference type="Gene3D" id="1.20.1070.10">
    <property type="entry name" value="Rhodopsin 7-helix transmembrane proteins"/>
    <property type="match status" value="1"/>
</dbReference>
<feature type="transmembrane region" description="Helical" evidence="8">
    <location>
        <begin position="155"/>
        <end position="172"/>
    </location>
</feature>
<evidence type="ECO:0000256" key="3">
    <source>
        <dbReference type="ARBA" id="ARBA00022989"/>
    </source>
</evidence>
<feature type="transmembrane region" description="Helical" evidence="8">
    <location>
        <begin position="85"/>
        <end position="103"/>
    </location>
</feature>
<sequence length="308" mass="35187">MYTLDNDFSVLEYLDWHQVVLFVIFLLFYLISLLGKLGMITLIWMDSRPHTPMYFFVNHLSFVDVCSSSVLGPKMLTDIFVEKKLISFFGCATKLWLFGQFVVTECFLLASMAYDRCMAFCKPLLYTLIMSRWVCVQLLVGPYTMGLLSSMTHTTFAFLLAYCGPNIINHFFCDMSPLLSLVCANIQVNKFLVFIVSGAIVVISSPTIIISYFYILITILRIHSAEGRCKASSTCSSNITAVSILYGTLFCIYVRLGTIFSLDFNKKVTMFYTTVIPMLNSFIYSLRNKEVKATMHRMVTRRKFCITS</sequence>
<organism evidence="10 11">
    <name type="scientific">Equus przewalskii</name>
    <name type="common">Przewalski's horse</name>
    <name type="synonym">Equus caballus przewalskii</name>
    <dbReference type="NCBI Taxonomy" id="9798"/>
    <lineage>
        <taxon>Eukaryota</taxon>
        <taxon>Metazoa</taxon>
        <taxon>Chordata</taxon>
        <taxon>Craniata</taxon>
        <taxon>Vertebrata</taxon>
        <taxon>Euteleostomi</taxon>
        <taxon>Mammalia</taxon>
        <taxon>Eutheria</taxon>
        <taxon>Laurasiatheria</taxon>
        <taxon>Perissodactyla</taxon>
        <taxon>Equidae</taxon>
        <taxon>Equus</taxon>
    </lineage>
</organism>
<keyword evidence="3 8" id="KW-1133">Transmembrane helix</keyword>
<dbReference type="SUPFAM" id="SSF81321">
    <property type="entry name" value="Family A G protein-coupled receptor-like"/>
    <property type="match status" value="1"/>
</dbReference>
<feature type="transmembrane region" description="Helical" evidence="8">
    <location>
        <begin position="192"/>
        <end position="217"/>
    </location>
</feature>
<evidence type="ECO:0000256" key="6">
    <source>
        <dbReference type="ARBA" id="ARBA00023170"/>
    </source>
</evidence>
<evidence type="ECO:0000256" key="2">
    <source>
        <dbReference type="ARBA" id="ARBA00022692"/>
    </source>
</evidence>
<evidence type="ECO:0000256" key="5">
    <source>
        <dbReference type="ARBA" id="ARBA00023136"/>
    </source>
</evidence>
<evidence type="ECO:0000313" key="10">
    <source>
        <dbReference type="Proteomes" id="UP001652662"/>
    </source>
</evidence>
<feature type="transmembrane region" description="Helical" evidence="8">
    <location>
        <begin position="123"/>
        <end position="143"/>
    </location>
</feature>
<keyword evidence="10" id="KW-1185">Reference proteome</keyword>
<feature type="transmembrane region" description="Helical" evidence="8">
    <location>
        <begin position="268"/>
        <end position="286"/>
    </location>
</feature>
<keyword evidence="2 8" id="KW-0812">Transmembrane</keyword>
<keyword evidence="5 8" id="KW-0472">Membrane</keyword>
<dbReference type="PANTHER" id="PTHR48018">
    <property type="entry name" value="OLFACTORY RECEPTOR"/>
    <property type="match status" value="1"/>
</dbReference>
<dbReference type="RefSeq" id="XP_008541984.2">
    <property type="nucleotide sequence ID" value="XM_008543762.2"/>
</dbReference>
<evidence type="ECO:0000256" key="7">
    <source>
        <dbReference type="ARBA" id="ARBA00023224"/>
    </source>
</evidence>
<keyword evidence="6" id="KW-0675">Receptor</keyword>
<protein>
    <submittedName>
        <fullName evidence="11">Olfactory receptor 5G9-like</fullName>
    </submittedName>
</protein>
<keyword evidence="4" id="KW-0297">G-protein coupled receptor</keyword>
<dbReference type="PROSITE" id="PS50262">
    <property type="entry name" value="G_PROTEIN_RECEP_F1_2"/>
    <property type="match status" value="1"/>
</dbReference>
<name>A0ABM2FL58_EQUPR</name>
<dbReference type="GeneID" id="103567141"/>